<dbReference type="GO" id="GO:0005764">
    <property type="term" value="C:lysosome"/>
    <property type="evidence" value="ECO:0007669"/>
    <property type="project" value="TreeGrafter"/>
</dbReference>
<feature type="domain" description="Glycoside hydrolase family 20 catalytic" evidence="11">
    <location>
        <begin position="180"/>
        <end position="502"/>
    </location>
</feature>
<keyword evidence="14" id="KW-1185">Reference proteome</keyword>
<feature type="chain" id="PRO_5043486105" description="Beta-hexosaminidase" evidence="10">
    <location>
        <begin position="23"/>
        <end position="546"/>
    </location>
</feature>
<dbReference type="PIRSF" id="PIRSF001093">
    <property type="entry name" value="B-hxosamndse_ab_euk"/>
    <property type="match status" value="1"/>
</dbReference>
<dbReference type="Gene3D" id="3.30.379.10">
    <property type="entry name" value="Chitobiase/beta-hexosaminidase domain 2-like"/>
    <property type="match status" value="1"/>
</dbReference>
<dbReference type="EMBL" id="JARAKH010000038">
    <property type="protein sequence ID" value="KAK8382854.1"/>
    <property type="molecule type" value="Genomic_DNA"/>
</dbReference>
<dbReference type="GO" id="GO:0006689">
    <property type="term" value="P:ganglioside catabolic process"/>
    <property type="evidence" value="ECO:0007669"/>
    <property type="project" value="TreeGrafter"/>
</dbReference>
<dbReference type="Proteomes" id="UP001487740">
    <property type="component" value="Unassembled WGS sequence"/>
</dbReference>
<dbReference type="PANTHER" id="PTHR22600">
    <property type="entry name" value="BETA-HEXOSAMINIDASE"/>
    <property type="match status" value="1"/>
</dbReference>
<dbReference type="InterPro" id="IPR029019">
    <property type="entry name" value="HEX_eukaryotic_N"/>
</dbReference>
<dbReference type="SUPFAM" id="SSF55545">
    <property type="entry name" value="beta-N-acetylhexosaminidase-like domain"/>
    <property type="match status" value="1"/>
</dbReference>
<dbReference type="PRINTS" id="PR00738">
    <property type="entry name" value="GLHYDRLASE20"/>
</dbReference>
<feature type="active site" description="Proton donor" evidence="8">
    <location>
        <position position="335"/>
    </location>
</feature>
<evidence type="ECO:0000256" key="1">
    <source>
        <dbReference type="ARBA" id="ARBA00001231"/>
    </source>
</evidence>
<dbReference type="AlphaFoldDB" id="A0AAW0T6I0"/>
<evidence type="ECO:0000256" key="3">
    <source>
        <dbReference type="ARBA" id="ARBA00022729"/>
    </source>
</evidence>
<dbReference type="InterPro" id="IPR017853">
    <property type="entry name" value="GH"/>
</dbReference>
<dbReference type="Pfam" id="PF14845">
    <property type="entry name" value="Glycohydro_20b2"/>
    <property type="match status" value="1"/>
</dbReference>
<feature type="signal peptide" evidence="10">
    <location>
        <begin position="1"/>
        <end position="22"/>
    </location>
</feature>
<evidence type="ECO:0000256" key="7">
    <source>
        <dbReference type="PIRNR" id="PIRNR001093"/>
    </source>
</evidence>
<feature type="domain" description="Beta-hexosaminidase eukaryotic type N-terminal" evidence="12">
    <location>
        <begin position="34"/>
        <end position="159"/>
    </location>
</feature>
<evidence type="ECO:0000259" key="12">
    <source>
        <dbReference type="Pfam" id="PF14845"/>
    </source>
</evidence>
<dbReference type="InterPro" id="IPR029018">
    <property type="entry name" value="Hex-like_dom2"/>
</dbReference>
<keyword evidence="4 7" id="KW-0378">Hydrolase</keyword>
<dbReference type="EC" id="3.2.1.52" evidence="7"/>
<proteinExistence type="inferred from homology"/>
<dbReference type="FunFam" id="3.20.20.80:FF:000063">
    <property type="entry name" value="Beta-hexosaminidase"/>
    <property type="match status" value="1"/>
</dbReference>
<keyword evidence="5" id="KW-0325">Glycoprotein</keyword>
<organism evidence="13 14">
    <name type="scientific">Scylla paramamosain</name>
    <name type="common">Mud crab</name>
    <dbReference type="NCBI Taxonomy" id="85552"/>
    <lineage>
        <taxon>Eukaryota</taxon>
        <taxon>Metazoa</taxon>
        <taxon>Ecdysozoa</taxon>
        <taxon>Arthropoda</taxon>
        <taxon>Crustacea</taxon>
        <taxon>Multicrustacea</taxon>
        <taxon>Malacostraca</taxon>
        <taxon>Eumalacostraca</taxon>
        <taxon>Eucarida</taxon>
        <taxon>Decapoda</taxon>
        <taxon>Pleocyemata</taxon>
        <taxon>Brachyura</taxon>
        <taxon>Eubrachyura</taxon>
        <taxon>Portunoidea</taxon>
        <taxon>Portunidae</taxon>
        <taxon>Portuninae</taxon>
        <taxon>Scylla</taxon>
    </lineage>
</organism>
<comment type="similarity">
    <text evidence="2 7">Belongs to the glycosyl hydrolase 20 family.</text>
</comment>
<comment type="caution">
    <text evidence="13">The sequence shown here is derived from an EMBL/GenBank/DDBJ whole genome shotgun (WGS) entry which is preliminary data.</text>
</comment>
<evidence type="ECO:0000256" key="5">
    <source>
        <dbReference type="ARBA" id="ARBA00023180"/>
    </source>
</evidence>
<dbReference type="GO" id="GO:0016020">
    <property type="term" value="C:membrane"/>
    <property type="evidence" value="ECO:0007669"/>
    <property type="project" value="TreeGrafter"/>
</dbReference>
<feature type="disulfide bond" evidence="9">
    <location>
        <begin position="65"/>
        <end position="114"/>
    </location>
</feature>
<feature type="disulfide bond" evidence="9">
    <location>
        <begin position="521"/>
        <end position="538"/>
    </location>
</feature>
<evidence type="ECO:0000259" key="11">
    <source>
        <dbReference type="Pfam" id="PF00728"/>
    </source>
</evidence>
<accession>A0AAW0T6I0</accession>
<evidence type="ECO:0000313" key="13">
    <source>
        <dbReference type="EMBL" id="KAK8382854.1"/>
    </source>
</evidence>
<dbReference type="GO" id="GO:0005975">
    <property type="term" value="P:carbohydrate metabolic process"/>
    <property type="evidence" value="ECO:0007669"/>
    <property type="project" value="InterPro"/>
</dbReference>
<sequence>MCSSTVLLNLILATGWMRQVMGGFPMVTPTVGDIWPRPQFADISNAKHLVIHPDTFMFVVVGYTCDIVEEATKRYMNILSKSTSSQREAGEALEGGSGIHGVLGHLNVNLLAECEDFPYQGMDEYYELKVATPDAPGEASLTAYSVWGIVRGLETFSQLVQSDSSSLKIMSAEIMDFPRFSYRGLMLDTSRHFLPRAKIQETLDLMAMNKFNVFHWHIVDDQSFPYVSTAFPDLSLLGAYTPRHVYTVDDVADVIEYARLRGIRVVPEFDTPGHTRSWGPGQPCLLTECYKGSDPDGTFGPIDPSHSANYDFLDAFFWEVTSRFPDLYIHLGADEVSFDCWKSNPHISDFMEQLGISGDYKKLEEYYITKLFDIIQNYPTNNRYLVWQDVFDKGVSLPNSTVVQVWQDGDYPEDFMAEIDAVTSEGFFTILSSCWYLNLDTFGSDWFDYYSCEPHDFEGSEAQKQLVLGGEACVWTEYEDRTNLIPRTWPRAALVAEKLWSAASDTVSTEGVPSRLDEHRCRLLARGYDVEPLLPSYCSADIALGE</sequence>
<dbReference type="GO" id="GO:0004563">
    <property type="term" value="F:beta-N-acetylhexosaminidase activity"/>
    <property type="evidence" value="ECO:0007669"/>
    <property type="project" value="UniProtKB-EC"/>
</dbReference>
<keyword evidence="3 10" id="KW-0732">Signal</keyword>
<evidence type="ECO:0000256" key="9">
    <source>
        <dbReference type="PIRSR" id="PIRSR001093-2"/>
    </source>
</evidence>
<keyword evidence="9" id="KW-1015">Disulfide bond</keyword>
<dbReference type="Pfam" id="PF00728">
    <property type="entry name" value="Glyco_hydro_20"/>
    <property type="match status" value="1"/>
</dbReference>
<evidence type="ECO:0000256" key="8">
    <source>
        <dbReference type="PIRSR" id="PIRSR001093-1"/>
    </source>
</evidence>
<evidence type="ECO:0000256" key="6">
    <source>
        <dbReference type="ARBA" id="ARBA00023295"/>
    </source>
</evidence>
<dbReference type="InterPro" id="IPR015883">
    <property type="entry name" value="Glyco_hydro_20_cat"/>
</dbReference>
<dbReference type="GO" id="GO:0030203">
    <property type="term" value="P:glycosaminoglycan metabolic process"/>
    <property type="evidence" value="ECO:0007669"/>
    <property type="project" value="TreeGrafter"/>
</dbReference>
<reference evidence="13 14" key="1">
    <citation type="submission" date="2023-03" db="EMBL/GenBank/DDBJ databases">
        <title>High-quality genome of Scylla paramamosain provides insights in environmental adaptation.</title>
        <authorList>
            <person name="Zhang L."/>
        </authorList>
    </citation>
    <scope>NUCLEOTIDE SEQUENCE [LARGE SCALE GENOMIC DNA]</scope>
    <source>
        <strain evidence="13">LZ_2023a</strain>
        <tissue evidence="13">Muscle</tissue>
    </source>
</reference>
<dbReference type="PANTHER" id="PTHR22600:SF21">
    <property type="entry name" value="BETA-HEXOSAMINIDASE A"/>
    <property type="match status" value="1"/>
</dbReference>
<dbReference type="SUPFAM" id="SSF51445">
    <property type="entry name" value="(Trans)glycosidases"/>
    <property type="match status" value="1"/>
</dbReference>
<evidence type="ECO:0000256" key="4">
    <source>
        <dbReference type="ARBA" id="ARBA00022801"/>
    </source>
</evidence>
<gene>
    <name evidence="13" type="ORF">O3P69_011424</name>
</gene>
<dbReference type="Gene3D" id="3.20.20.80">
    <property type="entry name" value="Glycosidases"/>
    <property type="match status" value="1"/>
</dbReference>
<dbReference type="CDD" id="cd06562">
    <property type="entry name" value="GH20_HexA_HexB-like"/>
    <property type="match status" value="1"/>
</dbReference>
<name>A0AAW0T6I0_SCYPA</name>
<feature type="disulfide bond" evidence="9">
    <location>
        <begin position="289"/>
        <end position="340"/>
    </location>
</feature>
<evidence type="ECO:0000256" key="10">
    <source>
        <dbReference type="SAM" id="SignalP"/>
    </source>
</evidence>
<protein>
    <recommendedName>
        <fullName evidence="7">Beta-hexosaminidase</fullName>
        <ecNumber evidence="7">3.2.1.52</ecNumber>
    </recommendedName>
</protein>
<keyword evidence="6 7" id="KW-0326">Glycosidase</keyword>
<evidence type="ECO:0000313" key="14">
    <source>
        <dbReference type="Proteomes" id="UP001487740"/>
    </source>
</evidence>
<comment type="catalytic activity">
    <reaction evidence="1 7">
        <text>Hydrolysis of terminal non-reducing N-acetyl-D-hexosamine residues in N-acetyl-beta-D-hexosaminides.</text>
        <dbReference type="EC" id="3.2.1.52"/>
    </reaction>
</comment>
<dbReference type="InterPro" id="IPR025705">
    <property type="entry name" value="Beta_hexosaminidase_sua/sub"/>
</dbReference>
<evidence type="ECO:0000256" key="2">
    <source>
        <dbReference type="ARBA" id="ARBA00006285"/>
    </source>
</evidence>